<name>A0A0F5JGS4_9BACT</name>
<evidence type="ECO:0000259" key="2">
    <source>
        <dbReference type="Pfam" id="PF01408"/>
    </source>
</evidence>
<dbReference type="SUPFAM" id="SSF55347">
    <property type="entry name" value="Glyceraldehyde-3-phosphate dehydrogenase-like, C-terminal domain"/>
    <property type="match status" value="1"/>
</dbReference>
<proteinExistence type="predicted"/>
<evidence type="ECO:0000256" key="1">
    <source>
        <dbReference type="SAM" id="MobiDB-lite"/>
    </source>
</evidence>
<dbReference type="AlphaFoldDB" id="A0A0F5JGS4"/>
<dbReference type="InterPro" id="IPR050463">
    <property type="entry name" value="Gfo/Idh/MocA_oxidrdct_glycsds"/>
</dbReference>
<dbReference type="STRING" id="927665.HMPREF1535_01401"/>
<dbReference type="Pfam" id="PF01408">
    <property type="entry name" value="GFO_IDH_MocA"/>
    <property type="match status" value="1"/>
</dbReference>
<evidence type="ECO:0000313" key="4">
    <source>
        <dbReference type="EMBL" id="KKB56750.1"/>
    </source>
</evidence>
<dbReference type="Pfam" id="PF22725">
    <property type="entry name" value="GFO_IDH_MocA_C3"/>
    <property type="match status" value="1"/>
</dbReference>
<accession>A0A0F5JGS4</accession>
<dbReference type="Proteomes" id="UP000033047">
    <property type="component" value="Unassembled WGS sequence"/>
</dbReference>
<dbReference type="InterPro" id="IPR036291">
    <property type="entry name" value="NAD(P)-bd_dom_sf"/>
</dbReference>
<dbReference type="Gene3D" id="3.40.50.720">
    <property type="entry name" value="NAD(P)-binding Rossmann-like Domain"/>
    <property type="match status" value="1"/>
</dbReference>
<gene>
    <name evidence="4" type="ORF">HMPREF1535_01401</name>
</gene>
<evidence type="ECO:0000313" key="5">
    <source>
        <dbReference type="Proteomes" id="UP000033047"/>
    </source>
</evidence>
<feature type="domain" description="GFO/IDH/MocA-like oxidoreductase" evidence="3">
    <location>
        <begin position="234"/>
        <end position="361"/>
    </location>
</feature>
<dbReference type="InterPro" id="IPR000683">
    <property type="entry name" value="Gfo/Idh/MocA-like_OxRdtase_N"/>
</dbReference>
<dbReference type="InterPro" id="IPR055170">
    <property type="entry name" value="GFO_IDH_MocA-like_dom"/>
</dbReference>
<feature type="region of interest" description="Disordered" evidence="1">
    <location>
        <begin position="458"/>
        <end position="478"/>
    </location>
</feature>
<feature type="compositionally biased region" description="Basic and acidic residues" evidence="1">
    <location>
        <begin position="458"/>
        <end position="468"/>
    </location>
</feature>
<comment type="caution">
    <text evidence="4">The sequence shown here is derived from an EMBL/GenBank/DDBJ whole genome shotgun (WGS) entry which is preliminary data.</text>
</comment>
<feature type="domain" description="Gfo/Idh/MocA-like oxidoreductase N-terminal" evidence="2">
    <location>
        <begin position="86"/>
        <end position="207"/>
    </location>
</feature>
<dbReference type="GO" id="GO:0000166">
    <property type="term" value="F:nucleotide binding"/>
    <property type="evidence" value="ECO:0007669"/>
    <property type="project" value="InterPro"/>
</dbReference>
<dbReference type="PANTHER" id="PTHR43818">
    <property type="entry name" value="BCDNA.GH03377"/>
    <property type="match status" value="1"/>
</dbReference>
<evidence type="ECO:0008006" key="6">
    <source>
        <dbReference type="Google" id="ProtNLM"/>
    </source>
</evidence>
<dbReference type="Gene3D" id="3.30.360.10">
    <property type="entry name" value="Dihydrodipicolinate Reductase, domain 2"/>
    <property type="match status" value="1"/>
</dbReference>
<protein>
    <recommendedName>
        <fullName evidence="6">Gfo/Idh/MocA-like oxidoreductase N-terminal domain-containing protein</fullName>
    </recommendedName>
</protein>
<sequence length="478" mass="53521">MLVLFQVNLYIWASNNYIFIINTMKRRDFLTNTALLGAGIPLGMSSAVMTSCTQQQSAGTAAKSYSPEELGMFSFVEVAPDGKPLKAALVGCGDRGTGAATQFLKSGPNVSIIALADLFPDRMATCRKVLSEQFKNEVPDANCFLGFDAYQKVLAMNDIDVVLLCTPTHFRPEQFKAAVEAGKHIFMEKPCAVDPTGIRTVIAAAKVATSKGLTVVTGNQRRHRRDYWEAYVQVKNGLIGDVVSSSAHWDQGAWWNKRKRPEWSDMEYCIRNWFNIKWLSGDHLLDQAIHNIDVVTWFMEDRPIRAVGFGGRAQRLTGDIYDFFSVDYYYNNNKRMLATARQIDGCDGNVSEQVYGTKGMASLNDRGEIKIVDYNGNILWEYDYQNKPVKNPYDQEHVHFVESIRLDKKINQAEALAYSTQVAILGREAAYTGKPISWDEIMASTLRYGPEKYEMGALPDYKEGEAPKPGKAPDAPVM</sequence>
<organism evidence="4 5">
    <name type="scientific">Parabacteroides goldsteinii DSM 19448 = WAL 12034</name>
    <dbReference type="NCBI Taxonomy" id="927665"/>
    <lineage>
        <taxon>Bacteria</taxon>
        <taxon>Pseudomonadati</taxon>
        <taxon>Bacteroidota</taxon>
        <taxon>Bacteroidia</taxon>
        <taxon>Bacteroidales</taxon>
        <taxon>Tannerellaceae</taxon>
        <taxon>Parabacteroides</taxon>
    </lineage>
</organism>
<dbReference type="HOGENOM" id="CLU_640667_0_0_10"/>
<reference evidence="4 5" key="1">
    <citation type="submission" date="2013-04" db="EMBL/GenBank/DDBJ databases">
        <title>The Genome Sequence of Parabacteroides goldsteinii DSM 19448.</title>
        <authorList>
            <consortium name="The Broad Institute Genomics Platform"/>
            <person name="Earl A."/>
            <person name="Ward D."/>
            <person name="Feldgarden M."/>
            <person name="Gevers D."/>
            <person name="Martens E."/>
            <person name="Sakamoto M."/>
            <person name="Benno Y."/>
            <person name="Song Y."/>
            <person name="Liu C."/>
            <person name="Lee J."/>
            <person name="Bolanos M."/>
            <person name="Vaisanen M.L."/>
            <person name="Finegold S.M."/>
            <person name="Walker B."/>
            <person name="Young S."/>
            <person name="Zeng Q."/>
            <person name="Gargeya S."/>
            <person name="Fitzgerald M."/>
            <person name="Haas B."/>
            <person name="Abouelleil A."/>
            <person name="Allen A.W."/>
            <person name="Alvarado L."/>
            <person name="Arachchi H.M."/>
            <person name="Berlin A.M."/>
            <person name="Chapman S.B."/>
            <person name="Gainer-Dewar J."/>
            <person name="Goldberg J."/>
            <person name="Griggs A."/>
            <person name="Gujja S."/>
            <person name="Hansen M."/>
            <person name="Howarth C."/>
            <person name="Imamovic A."/>
            <person name="Ireland A."/>
            <person name="Larimer J."/>
            <person name="McCowan C."/>
            <person name="Murphy C."/>
            <person name="Pearson M."/>
            <person name="Poon T.W."/>
            <person name="Priest M."/>
            <person name="Roberts A."/>
            <person name="Saif S."/>
            <person name="Shea T."/>
            <person name="Sisk P."/>
            <person name="Sykes S."/>
            <person name="Wortman J."/>
            <person name="Nusbaum C."/>
            <person name="Birren B."/>
        </authorList>
    </citation>
    <scope>NUCLEOTIDE SEQUENCE [LARGE SCALE GENOMIC DNA]</scope>
    <source>
        <strain evidence="4 5">DSM 19448</strain>
    </source>
</reference>
<dbReference type="PANTHER" id="PTHR43818:SF5">
    <property type="entry name" value="OXIDOREDUCTASE FAMILY PROTEIN"/>
    <property type="match status" value="1"/>
</dbReference>
<evidence type="ECO:0000259" key="3">
    <source>
        <dbReference type="Pfam" id="PF22725"/>
    </source>
</evidence>
<dbReference type="PATRIC" id="fig|927665.4.peg.1431"/>
<dbReference type="SUPFAM" id="SSF51735">
    <property type="entry name" value="NAD(P)-binding Rossmann-fold domains"/>
    <property type="match status" value="1"/>
</dbReference>
<dbReference type="EMBL" id="AQHV01000010">
    <property type="protein sequence ID" value="KKB56750.1"/>
    <property type="molecule type" value="Genomic_DNA"/>
</dbReference>